<accession>A0ABU7DMY9</accession>
<gene>
    <name evidence="1" type="ORF">CHARACLAT_003315</name>
</gene>
<name>A0ABU7DMY9_9TELE</name>
<dbReference type="EMBL" id="JAHUTJ010032933">
    <property type="protein sequence ID" value="MED6276462.1"/>
    <property type="molecule type" value="Genomic_DNA"/>
</dbReference>
<evidence type="ECO:0000313" key="1">
    <source>
        <dbReference type="EMBL" id="MED6276462.1"/>
    </source>
</evidence>
<dbReference type="Proteomes" id="UP001352852">
    <property type="component" value="Unassembled WGS sequence"/>
</dbReference>
<comment type="caution">
    <text evidence="1">The sequence shown here is derived from an EMBL/GenBank/DDBJ whole genome shotgun (WGS) entry which is preliminary data.</text>
</comment>
<keyword evidence="2" id="KW-1185">Reference proteome</keyword>
<proteinExistence type="predicted"/>
<reference evidence="1 2" key="1">
    <citation type="submission" date="2021-06" db="EMBL/GenBank/DDBJ databases">
        <authorList>
            <person name="Palmer J.M."/>
        </authorList>
    </citation>
    <scope>NUCLEOTIDE SEQUENCE [LARGE SCALE GENOMIC DNA]</scope>
    <source>
        <strain evidence="1 2">CL_MEX2019</strain>
        <tissue evidence="1">Muscle</tissue>
    </source>
</reference>
<evidence type="ECO:0000313" key="2">
    <source>
        <dbReference type="Proteomes" id="UP001352852"/>
    </source>
</evidence>
<protein>
    <submittedName>
        <fullName evidence="1">Uncharacterized protein</fullName>
    </submittedName>
</protein>
<organism evidence="1 2">
    <name type="scientific">Characodon lateralis</name>
    <dbReference type="NCBI Taxonomy" id="208331"/>
    <lineage>
        <taxon>Eukaryota</taxon>
        <taxon>Metazoa</taxon>
        <taxon>Chordata</taxon>
        <taxon>Craniata</taxon>
        <taxon>Vertebrata</taxon>
        <taxon>Euteleostomi</taxon>
        <taxon>Actinopterygii</taxon>
        <taxon>Neopterygii</taxon>
        <taxon>Teleostei</taxon>
        <taxon>Neoteleostei</taxon>
        <taxon>Acanthomorphata</taxon>
        <taxon>Ovalentaria</taxon>
        <taxon>Atherinomorphae</taxon>
        <taxon>Cyprinodontiformes</taxon>
        <taxon>Goodeidae</taxon>
        <taxon>Characodon</taxon>
    </lineage>
</organism>
<sequence length="120" mass="13619">MKGPFEHILCFDINHSKSCFGLLSCWKENFLETPKPLVASNKLSIRIILDLAPSIFPSTLTCFPVPADEKPSHNMALPPPCFTMGMVYRTKKVTSGIKWSNWILCRSIEVKMTKNTFLLE</sequence>